<name>A0A6J5NHE9_9CAUD</name>
<reference evidence="1" key="1">
    <citation type="submission" date="2020-04" db="EMBL/GenBank/DDBJ databases">
        <authorList>
            <person name="Chiriac C."/>
            <person name="Salcher M."/>
            <person name="Ghai R."/>
            <person name="Kavagutti S V."/>
        </authorList>
    </citation>
    <scope>NUCLEOTIDE SEQUENCE</scope>
</reference>
<proteinExistence type="predicted"/>
<sequence length="264" mass="28246">MTLSTSGYTVGVNQPLNHARILYVPITGTVTAGGTNGALAANDFTFQRWACGTLPSNWTLVTAANASIDTVIIAAHNLGSTGSTAVIQTASTVGGAFTTRATVVPTDDDTIAVMINNAGSPYVIRELRVQITGASTAAQIGIIRAGVALQMERPVFGGAQPIGLNRIVETRHAMSESGQWLGRTIQRQARRTTMEWTNLTAAWYRSTFEPFSMALPQTPFALIQNPLRMPESVAWCWTDQTPTPSNMGVRDLMQVSLDVTGYLG</sequence>
<gene>
    <name evidence="1" type="ORF">UFOVP681_7</name>
</gene>
<organism evidence="1">
    <name type="scientific">uncultured Caudovirales phage</name>
    <dbReference type="NCBI Taxonomy" id="2100421"/>
    <lineage>
        <taxon>Viruses</taxon>
        <taxon>Duplodnaviria</taxon>
        <taxon>Heunggongvirae</taxon>
        <taxon>Uroviricota</taxon>
        <taxon>Caudoviricetes</taxon>
        <taxon>Peduoviridae</taxon>
        <taxon>Maltschvirus</taxon>
        <taxon>Maltschvirus maltsch</taxon>
    </lineage>
</organism>
<dbReference type="EMBL" id="LR796657">
    <property type="protein sequence ID" value="CAB4157196.1"/>
    <property type="molecule type" value="Genomic_DNA"/>
</dbReference>
<accession>A0A6J5NHE9</accession>
<evidence type="ECO:0000313" key="1">
    <source>
        <dbReference type="EMBL" id="CAB4157196.1"/>
    </source>
</evidence>
<protein>
    <submittedName>
        <fullName evidence="1">Uncharacterized protein</fullName>
    </submittedName>
</protein>